<dbReference type="RefSeq" id="XP_041557152.1">
    <property type="nucleotide sequence ID" value="XM_041704580.1"/>
</dbReference>
<organism evidence="2 3">
    <name type="scientific">Aspergillus puulaauensis</name>
    <dbReference type="NCBI Taxonomy" id="1220207"/>
    <lineage>
        <taxon>Eukaryota</taxon>
        <taxon>Fungi</taxon>
        <taxon>Dikarya</taxon>
        <taxon>Ascomycota</taxon>
        <taxon>Pezizomycotina</taxon>
        <taxon>Eurotiomycetes</taxon>
        <taxon>Eurotiomycetidae</taxon>
        <taxon>Eurotiales</taxon>
        <taxon>Aspergillaceae</taxon>
        <taxon>Aspergillus</taxon>
    </lineage>
</organism>
<reference evidence="2" key="2">
    <citation type="submission" date="2021-02" db="EMBL/GenBank/DDBJ databases">
        <title>Aspergillus puulaauensis MK2 genome sequence.</title>
        <authorList>
            <person name="Futagami T."/>
            <person name="Mori K."/>
            <person name="Kadooka C."/>
            <person name="Tanaka T."/>
        </authorList>
    </citation>
    <scope>NUCLEOTIDE SEQUENCE</scope>
    <source>
        <strain evidence="2">MK2</strain>
    </source>
</reference>
<dbReference type="Proteomes" id="UP000654913">
    <property type="component" value="Chromosome 4"/>
</dbReference>
<proteinExistence type="predicted"/>
<dbReference type="GeneID" id="64974963"/>
<dbReference type="EMBL" id="AP024446">
    <property type="protein sequence ID" value="BCS24958.1"/>
    <property type="molecule type" value="Genomic_DNA"/>
</dbReference>
<sequence length="261" mass="30240">MNIARNPNTSNNQDTSFSTATVPLTPRLKLPRDPEILAPRLSRYLHKYNKYPNAPSVHPNPISFPTGKQKTSWASSLPDGNHRDTYAVWWRSPKHNKACWLGCFSTWTSSWVGDPKWDSRPWHAWAVAVLKMQDGRGKCIIIYDCDPRIPSGGYGYGYGYGCGCGYKQNKRSRVISVRPRRFLLPVQAKLIEHLRMRENVPIRAVFYSTDTRRAGRNRCLYYTMRWMRKMVRFGDKPFLGFDKEGRSLDPRTERCALFDSL</sequence>
<evidence type="ECO:0000313" key="2">
    <source>
        <dbReference type="EMBL" id="BCS24958.1"/>
    </source>
</evidence>
<evidence type="ECO:0000256" key="1">
    <source>
        <dbReference type="SAM" id="MobiDB-lite"/>
    </source>
</evidence>
<reference evidence="2" key="1">
    <citation type="submission" date="2021-01" db="EMBL/GenBank/DDBJ databases">
        <authorList>
            <consortium name="Aspergillus puulaauensis MK2 genome sequencing consortium"/>
            <person name="Kazuki M."/>
            <person name="Futagami T."/>
        </authorList>
    </citation>
    <scope>NUCLEOTIDE SEQUENCE</scope>
    <source>
        <strain evidence="2">MK2</strain>
    </source>
</reference>
<accession>A0A7R7XQ67</accession>
<gene>
    <name evidence="2" type="ORF">APUU_41402A</name>
</gene>
<keyword evidence="3" id="KW-1185">Reference proteome</keyword>
<dbReference type="AlphaFoldDB" id="A0A7R7XQ67"/>
<dbReference type="KEGG" id="apuu:APUU_41402A"/>
<dbReference type="OrthoDB" id="4689298at2759"/>
<name>A0A7R7XQ67_9EURO</name>
<feature type="region of interest" description="Disordered" evidence="1">
    <location>
        <begin position="1"/>
        <end position="21"/>
    </location>
</feature>
<evidence type="ECO:0000313" key="3">
    <source>
        <dbReference type="Proteomes" id="UP000654913"/>
    </source>
</evidence>
<protein>
    <submittedName>
        <fullName evidence="2">Uncharacterized protein</fullName>
    </submittedName>
</protein>